<keyword evidence="5" id="KW-0777">Teichoic acid biosynthesis</keyword>
<evidence type="ECO:0000256" key="7">
    <source>
        <dbReference type="SAM" id="Phobius"/>
    </source>
</evidence>
<evidence type="ECO:0000256" key="4">
    <source>
        <dbReference type="ARBA" id="ARBA00022679"/>
    </source>
</evidence>
<protein>
    <submittedName>
        <fullName evidence="8">Uncharacterized protein</fullName>
    </submittedName>
</protein>
<dbReference type="Pfam" id="PF04464">
    <property type="entry name" value="Glyphos_transf"/>
    <property type="match status" value="1"/>
</dbReference>
<evidence type="ECO:0000256" key="5">
    <source>
        <dbReference type="ARBA" id="ARBA00022944"/>
    </source>
</evidence>
<name>A0A1Q9GN71_9GAMM</name>
<dbReference type="GO" id="GO:0047355">
    <property type="term" value="F:CDP-glycerol glycerophosphotransferase activity"/>
    <property type="evidence" value="ECO:0007669"/>
    <property type="project" value="InterPro"/>
</dbReference>
<dbReference type="AlphaFoldDB" id="A0A1Q9GN71"/>
<dbReference type="InterPro" id="IPR043148">
    <property type="entry name" value="TagF_C"/>
</dbReference>
<evidence type="ECO:0000256" key="2">
    <source>
        <dbReference type="ARBA" id="ARBA00010488"/>
    </source>
</evidence>
<accession>A0A1Q9GN71</accession>
<keyword evidence="7" id="KW-0812">Transmembrane</keyword>
<reference evidence="8 9" key="1">
    <citation type="submission" date="2016-09" db="EMBL/GenBank/DDBJ databases">
        <title>Photobacterium proteolyticum sp. nov. a protease producing bacterium isolated from ocean sediments of Laizhou Bay.</title>
        <authorList>
            <person name="Li Y."/>
        </authorList>
    </citation>
    <scope>NUCLEOTIDE SEQUENCE [LARGE SCALE GENOMIC DNA]</scope>
    <source>
        <strain evidence="8 9">13-12</strain>
    </source>
</reference>
<dbReference type="Proteomes" id="UP000186905">
    <property type="component" value="Unassembled WGS sequence"/>
</dbReference>
<dbReference type="EMBL" id="MJIL01000069">
    <property type="protein sequence ID" value="OLQ76089.1"/>
    <property type="molecule type" value="Genomic_DNA"/>
</dbReference>
<sequence length="397" mass="46358">MNYFGWFIAMIKINNKNKFLVQRLLDASSGFFLSLIFLFLKRKKRIIFNSTVNTDFTFNSKYLFLNHKKNLEEQGYEVKFVINDIEKQVKLTEKYGDYFISSKGIKDKCYILNAACWIMSTMDPPVGGCFLNKNRFVLQLGHGTPIKNIGLMDGSASWLKRAYYKLMTTNISYYLSPSDYFSKYIGQAFGVAQNQIIVLPQPRLESMQTCQSNFINQYRYSNKTRLFLYSPTWRPYEDVKLFPFGDYSPETVEKKLVENDIVIFIRLHPKFEGDITPYLNSRIINLDSNQAEDITEYLDQFDVLLTDYSSIYCDFAMLGKPVGFIPYDIKLYEKSVGFSFDYKQVTWGDEVNSLEGLFKVGEENKPKERASKLNTMPASQIIDKFISRELNRIRLTR</sequence>
<dbReference type="Gene3D" id="3.40.50.12580">
    <property type="match status" value="1"/>
</dbReference>
<keyword evidence="6 7" id="KW-0472">Membrane</keyword>
<keyword evidence="3" id="KW-1003">Cell membrane</keyword>
<comment type="similarity">
    <text evidence="2">Belongs to the CDP-glycerol glycerophosphotransferase family.</text>
</comment>
<dbReference type="GO" id="GO:0019350">
    <property type="term" value="P:teichoic acid biosynthetic process"/>
    <property type="evidence" value="ECO:0007669"/>
    <property type="project" value="UniProtKB-KW"/>
</dbReference>
<proteinExistence type="inferred from homology"/>
<evidence type="ECO:0000313" key="9">
    <source>
        <dbReference type="Proteomes" id="UP000186905"/>
    </source>
</evidence>
<evidence type="ECO:0000256" key="6">
    <source>
        <dbReference type="ARBA" id="ARBA00023136"/>
    </source>
</evidence>
<keyword evidence="9" id="KW-1185">Reference proteome</keyword>
<dbReference type="GO" id="GO:0005886">
    <property type="term" value="C:plasma membrane"/>
    <property type="evidence" value="ECO:0007669"/>
    <property type="project" value="UniProtKB-SubCell"/>
</dbReference>
<dbReference type="RefSeq" id="WP_075764046.1">
    <property type="nucleotide sequence ID" value="NZ_MJIL01000069.1"/>
</dbReference>
<dbReference type="SUPFAM" id="SSF53756">
    <property type="entry name" value="UDP-Glycosyltransferase/glycogen phosphorylase"/>
    <property type="match status" value="1"/>
</dbReference>
<feature type="transmembrane region" description="Helical" evidence="7">
    <location>
        <begin position="20"/>
        <end position="40"/>
    </location>
</feature>
<dbReference type="PANTHER" id="PTHR37316:SF3">
    <property type="entry name" value="TEICHOIC ACID GLYCEROL-PHOSPHATE TRANSFERASE"/>
    <property type="match status" value="1"/>
</dbReference>
<gene>
    <name evidence="8" type="ORF">BIT28_18910</name>
</gene>
<keyword evidence="7" id="KW-1133">Transmembrane helix</keyword>
<organism evidence="8 9">
    <name type="scientific">Photobacterium proteolyticum</name>
    <dbReference type="NCBI Taxonomy" id="1903952"/>
    <lineage>
        <taxon>Bacteria</taxon>
        <taxon>Pseudomonadati</taxon>
        <taxon>Pseudomonadota</taxon>
        <taxon>Gammaproteobacteria</taxon>
        <taxon>Vibrionales</taxon>
        <taxon>Vibrionaceae</taxon>
        <taxon>Photobacterium</taxon>
    </lineage>
</organism>
<dbReference type="PANTHER" id="PTHR37316">
    <property type="entry name" value="TEICHOIC ACID GLYCEROL-PHOSPHATE PRIMASE"/>
    <property type="match status" value="1"/>
</dbReference>
<dbReference type="STRING" id="1903952.BIT28_18910"/>
<evidence type="ECO:0000313" key="8">
    <source>
        <dbReference type="EMBL" id="OLQ76089.1"/>
    </source>
</evidence>
<comment type="caution">
    <text evidence="8">The sequence shown here is derived from an EMBL/GenBank/DDBJ whole genome shotgun (WGS) entry which is preliminary data.</text>
</comment>
<keyword evidence="4" id="KW-0808">Transferase</keyword>
<comment type="subcellular location">
    <subcellularLocation>
        <location evidence="1">Cell membrane</location>
        <topology evidence="1">Peripheral membrane protein</topology>
    </subcellularLocation>
</comment>
<dbReference type="InterPro" id="IPR051612">
    <property type="entry name" value="Teichoic_Acid_Biosynth"/>
</dbReference>
<dbReference type="InterPro" id="IPR007554">
    <property type="entry name" value="Glycerophosphate_synth"/>
</dbReference>
<dbReference type="Gene3D" id="3.40.50.11820">
    <property type="match status" value="1"/>
</dbReference>
<evidence type="ECO:0000256" key="1">
    <source>
        <dbReference type="ARBA" id="ARBA00004202"/>
    </source>
</evidence>
<evidence type="ECO:0000256" key="3">
    <source>
        <dbReference type="ARBA" id="ARBA00022475"/>
    </source>
</evidence>
<dbReference type="InterPro" id="IPR043149">
    <property type="entry name" value="TagF_N"/>
</dbReference>